<organism evidence="4 5">
    <name type="scientific">Mucilaginibacter ximonensis</name>
    <dbReference type="NCBI Taxonomy" id="538021"/>
    <lineage>
        <taxon>Bacteria</taxon>
        <taxon>Pseudomonadati</taxon>
        <taxon>Bacteroidota</taxon>
        <taxon>Sphingobacteriia</taxon>
        <taxon>Sphingobacteriales</taxon>
        <taxon>Sphingobacteriaceae</taxon>
        <taxon>Mucilaginibacter</taxon>
    </lineage>
</organism>
<evidence type="ECO:0000259" key="3">
    <source>
        <dbReference type="PROSITE" id="PS50075"/>
    </source>
</evidence>
<dbReference type="Gene3D" id="3.30.300.30">
    <property type="match status" value="1"/>
</dbReference>
<dbReference type="Proteomes" id="UP001597557">
    <property type="component" value="Unassembled WGS sequence"/>
</dbReference>
<dbReference type="SUPFAM" id="SSF56801">
    <property type="entry name" value="Acetyl-CoA synthetase-like"/>
    <property type="match status" value="1"/>
</dbReference>
<dbReference type="InterPro" id="IPR025110">
    <property type="entry name" value="AMP-bd_C"/>
</dbReference>
<dbReference type="PROSITE" id="PS00012">
    <property type="entry name" value="PHOSPHOPANTETHEINE"/>
    <property type="match status" value="1"/>
</dbReference>
<dbReference type="InterPro" id="IPR001031">
    <property type="entry name" value="Thioesterase"/>
</dbReference>
<reference evidence="5" key="1">
    <citation type="journal article" date="2019" name="Int. J. Syst. Evol. Microbiol.">
        <title>The Global Catalogue of Microorganisms (GCM) 10K type strain sequencing project: providing services to taxonomists for standard genome sequencing and annotation.</title>
        <authorList>
            <consortium name="The Broad Institute Genomics Platform"/>
            <consortium name="The Broad Institute Genome Sequencing Center for Infectious Disease"/>
            <person name="Wu L."/>
            <person name="Ma J."/>
        </authorList>
    </citation>
    <scope>NUCLEOTIDE SEQUENCE [LARGE SCALE GENOMIC DNA]</scope>
    <source>
        <strain evidence="5">KCTC 22437</strain>
    </source>
</reference>
<comment type="caution">
    <text evidence="4">The sequence shown here is derived from an EMBL/GenBank/DDBJ whole genome shotgun (WGS) entry which is preliminary data.</text>
</comment>
<dbReference type="Pfam" id="PF13193">
    <property type="entry name" value="AMP-binding_C"/>
    <property type="match status" value="1"/>
</dbReference>
<dbReference type="SUPFAM" id="SSF52777">
    <property type="entry name" value="CoA-dependent acyltransferases"/>
    <property type="match status" value="1"/>
</dbReference>
<dbReference type="Pfam" id="PF00550">
    <property type="entry name" value="PP-binding"/>
    <property type="match status" value="1"/>
</dbReference>
<feature type="domain" description="Carrier" evidence="3">
    <location>
        <begin position="775"/>
        <end position="850"/>
    </location>
</feature>
<name>A0ABW5YA64_9SPHI</name>
<dbReference type="Gene3D" id="1.10.1200.10">
    <property type="entry name" value="ACP-like"/>
    <property type="match status" value="1"/>
</dbReference>
<dbReference type="SUPFAM" id="SSF53474">
    <property type="entry name" value="alpha/beta-Hydrolases"/>
    <property type="match status" value="1"/>
</dbReference>
<dbReference type="InterPro" id="IPR010071">
    <property type="entry name" value="AA_adenyl_dom"/>
</dbReference>
<evidence type="ECO:0000256" key="2">
    <source>
        <dbReference type="ARBA" id="ARBA00022553"/>
    </source>
</evidence>
<sequence length="1122" mass="126466">MPELFLISQETLKDFAVLKDNFRSISTLKIAAANHTESRAVAPGYNNFNINGDLLTAIDALAKKFDLPRMAVLSQSFQTLLYRYTGQEATLITHLCTNQNQGNTTGYLADYSHFDNHTTFASLLQLRQTPHWVNRGLLTYEQLDGFLKGIETGSEVLQTFISYQECVEVIDKTVIETALLPFKNFHIGLFLSATPNGLKATLVYNSVLLSNDFAHAFQQHYINLLQAVTTDPGKHIAAYQLLTDEEWQATIIDFNNTIVPYPKARTLFSFFEEQAAALPNQIALRKHQKNITYADLNKQANQLAHYLINEGVLPGDNISLMTARDFDMIVGMLGILKAGGAYVPIDPDYPIDRQEYIYRQSSVKMIIADKHYPIKSLLGPEQYYVIDADELTGYPTTNPDVAINSRQLAYTIYTSGSTGRPKGVMIEHHSAVNLCLWVNKTFHVGSNDTLLFITSMCFDLSVYDIFGMLAAGGCIVIAEQQEIQDVKQLQKMLNNYKITFWDSVPTTIDYLIRNLELTEPEYRCNSLKTLFMSGDWIAVDLPERIKKFMPQTRVVSLGGATEGTVWSNYFEVKETLKNWRSIPYGKPIDNNFYYILNSQLQPVPMGVVGNLYIGGAGVARGYAADQEKTDASFIPDPFNNELGGMMYRTGDLGRMGPDMNMEFMGRADNQVKISGFRVELGEIESVLNSCELVNHAVVLAKDDAKGKKQLVAYVVFKGKPDKNSLNAHLKSRLPNYMVPSIWITLDELPLTSNGKIDRKNLPEAEEVTQAKKSVSAATGTEKILKSIWQDCMGLSELSVEDNFFEIGGHSLIAAQILSIFKNETGHNLQLAILFEYPDIRSLAKFIDSKRVEDKPYTCLVPMKTTGTRPPLYIIHGEGLNVLKFSPLVSLIDHDQPVWGLQARGLNGIDQPMDNMQDIAKDYLSEILQHNPEGPYYLAGYSFGGYVAVEIQKLLKDMGKEADTLIMFDTDSERMEKKLWYKIIFKKIIRNTLRFPAFVKAKLADKKGLFKLTGNLTEKRTGTFYAQISQIRKQHAIAFRNYKLTDFDAKVILFKAQISVHYPNDTVTYGWKRFAKKGVEVVDVPGDHLSMLEHPHVNTLAKALQHQLDKMAFKNTKPINYPF</sequence>
<evidence type="ECO:0000313" key="5">
    <source>
        <dbReference type="Proteomes" id="UP001597557"/>
    </source>
</evidence>
<proteinExistence type="predicted"/>
<keyword evidence="1" id="KW-0596">Phosphopantetheine</keyword>
<accession>A0ABW5YA64</accession>
<keyword evidence="2" id="KW-0597">Phosphoprotein</keyword>
<dbReference type="Gene3D" id="2.30.38.10">
    <property type="entry name" value="Luciferase, Domain 3"/>
    <property type="match status" value="1"/>
</dbReference>
<dbReference type="SUPFAM" id="SSF47336">
    <property type="entry name" value="ACP-like"/>
    <property type="match status" value="1"/>
</dbReference>
<dbReference type="InterPro" id="IPR045851">
    <property type="entry name" value="AMP-bd_C_sf"/>
</dbReference>
<keyword evidence="5" id="KW-1185">Reference proteome</keyword>
<dbReference type="Pfam" id="PF00501">
    <property type="entry name" value="AMP-binding"/>
    <property type="match status" value="1"/>
</dbReference>
<dbReference type="RefSeq" id="WP_377183755.1">
    <property type="nucleotide sequence ID" value="NZ_JBHUPD010000001.1"/>
</dbReference>
<protein>
    <submittedName>
        <fullName evidence="4">Amino acid adenylation domain-containing protein</fullName>
    </submittedName>
</protein>
<dbReference type="Gene3D" id="3.40.50.1820">
    <property type="entry name" value="alpha/beta hydrolase"/>
    <property type="match status" value="1"/>
</dbReference>
<dbReference type="PANTHER" id="PTHR45527">
    <property type="entry name" value="NONRIBOSOMAL PEPTIDE SYNTHETASE"/>
    <property type="match status" value="1"/>
</dbReference>
<dbReference type="Gene3D" id="3.30.559.30">
    <property type="entry name" value="Nonribosomal peptide synthetase, condensation domain"/>
    <property type="match status" value="1"/>
</dbReference>
<dbReference type="CDD" id="cd05930">
    <property type="entry name" value="A_NRPS"/>
    <property type="match status" value="1"/>
</dbReference>
<dbReference type="Gene3D" id="3.40.50.980">
    <property type="match status" value="2"/>
</dbReference>
<dbReference type="InterPro" id="IPR006162">
    <property type="entry name" value="Ppantetheine_attach_site"/>
</dbReference>
<dbReference type="InterPro" id="IPR036736">
    <property type="entry name" value="ACP-like_sf"/>
</dbReference>
<dbReference type="Pfam" id="PF00975">
    <property type="entry name" value="Thioesterase"/>
    <property type="match status" value="1"/>
</dbReference>
<dbReference type="InterPro" id="IPR009081">
    <property type="entry name" value="PP-bd_ACP"/>
</dbReference>
<evidence type="ECO:0000256" key="1">
    <source>
        <dbReference type="ARBA" id="ARBA00022450"/>
    </source>
</evidence>
<dbReference type="PANTHER" id="PTHR45527:SF1">
    <property type="entry name" value="FATTY ACID SYNTHASE"/>
    <property type="match status" value="1"/>
</dbReference>
<dbReference type="InterPro" id="IPR029058">
    <property type="entry name" value="AB_hydrolase_fold"/>
</dbReference>
<dbReference type="NCBIfam" id="TIGR01733">
    <property type="entry name" value="AA-adenyl-dom"/>
    <property type="match status" value="1"/>
</dbReference>
<evidence type="ECO:0000313" key="4">
    <source>
        <dbReference type="EMBL" id="MFD2872279.1"/>
    </source>
</evidence>
<dbReference type="PROSITE" id="PS50075">
    <property type="entry name" value="CARRIER"/>
    <property type="match status" value="1"/>
</dbReference>
<dbReference type="EMBL" id="JBHUPD010000001">
    <property type="protein sequence ID" value="MFD2872279.1"/>
    <property type="molecule type" value="Genomic_DNA"/>
</dbReference>
<dbReference type="InterPro" id="IPR000873">
    <property type="entry name" value="AMP-dep_synth/lig_dom"/>
</dbReference>
<gene>
    <name evidence="4" type="ORF">ACFS5N_07365</name>
</gene>